<name>A0A368SGA4_SETIT</name>
<organism evidence="3">
    <name type="scientific">Setaria italica</name>
    <name type="common">Foxtail millet</name>
    <name type="synonym">Panicum italicum</name>
    <dbReference type="NCBI Taxonomy" id="4555"/>
    <lineage>
        <taxon>Eukaryota</taxon>
        <taxon>Viridiplantae</taxon>
        <taxon>Streptophyta</taxon>
        <taxon>Embryophyta</taxon>
        <taxon>Tracheophyta</taxon>
        <taxon>Spermatophyta</taxon>
        <taxon>Magnoliopsida</taxon>
        <taxon>Liliopsida</taxon>
        <taxon>Poales</taxon>
        <taxon>Poaceae</taxon>
        <taxon>PACMAD clade</taxon>
        <taxon>Panicoideae</taxon>
        <taxon>Panicodae</taxon>
        <taxon>Paniceae</taxon>
        <taxon>Cenchrinae</taxon>
        <taxon>Setaria</taxon>
    </lineage>
</organism>
<feature type="signal peptide" evidence="2">
    <location>
        <begin position="1"/>
        <end position="19"/>
    </location>
</feature>
<dbReference type="KEGG" id="sita:101771723"/>
<evidence type="ECO:0000313" key="3">
    <source>
        <dbReference type="EMBL" id="RCV41394.1"/>
    </source>
</evidence>
<feature type="chain" id="PRO_5016951303" description="CLAVATA3/ESR-like protein" evidence="2">
    <location>
        <begin position="20"/>
        <end position="103"/>
    </location>
</feature>
<proteinExistence type="predicted"/>
<protein>
    <recommendedName>
        <fullName evidence="4">CLAVATA3/ESR-like protein</fullName>
    </recommendedName>
</protein>
<gene>
    <name evidence="3" type="ORF">SETIT_9G132500v2</name>
</gene>
<dbReference type="PANTHER" id="PTHR34277">
    <property type="entry name" value="CLAVATA3/ESR (CLE)-RELATED PROTEIN 26"/>
    <property type="match status" value="1"/>
</dbReference>
<dbReference type="PANTHER" id="PTHR34277:SF21">
    <property type="entry name" value="CLE FAMILY OSCLE305 PROTEIN"/>
    <property type="match status" value="1"/>
</dbReference>
<evidence type="ECO:0008006" key="4">
    <source>
        <dbReference type="Google" id="ProtNLM"/>
    </source>
</evidence>
<accession>A0A368SGA4</accession>
<dbReference type="EMBL" id="CM003536">
    <property type="protein sequence ID" value="RCV41394.1"/>
    <property type="molecule type" value="Genomic_DNA"/>
</dbReference>
<keyword evidence="2" id="KW-0732">Signal</keyword>
<dbReference type="OrthoDB" id="692725at2759"/>
<dbReference type="AlphaFoldDB" id="A0A368SGA4"/>
<evidence type="ECO:0000256" key="2">
    <source>
        <dbReference type="SAM" id="SignalP"/>
    </source>
</evidence>
<reference evidence="3" key="2">
    <citation type="submission" date="2015-07" db="EMBL/GenBank/DDBJ databases">
        <authorList>
            <person name="Noorani M."/>
        </authorList>
    </citation>
    <scope>NUCLEOTIDE SEQUENCE</scope>
    <source>
        <strain evidence="3">Yugu1</strain>
    </source>
</reference>
<sequence>MAGRLAVLVCVALLSAAMANGIRTAGTVVGPGAPSPAVTTTASTAAEVVPTPPVATAAATVSADQQQAPLDDPYKDSRRKVPNGPDPIHNRRARWGDAPARRV</sequence>
<feature type="region of interest" description="Disordered" evidence="1">
    <location>
        <begin position="56"/>
        <end position="103"/>
    </location>
</feature>
<reference evidence="3" key="1">
    <citation type="journal article" date="2012" name="Nat. Biotechnol.">
        <title>Reference genome sequence of the model plant Setaria.</title>
        <authorList>
            <person name="Bennetzen J.L."/>
            <person name="Schmutz J."/>
            <person name="Wang H."/>
            <person name="Percifield R."/>
            <person name="Hawkins J."/>
            <person name="Pontaroli A.C."/>
            <person name="Estep M."/>
            <person name="Feng L."/>
            <person name="Vaughn J.N."/>
            <person name="Grimwood J."/>
            <person name="Jenkins J."/>
            <person name="Barry K."/>
            <person name="Lindquist E."/>
            <person name="Hellsten U."/>
            <person name="Deshpande S."/>
            <person name="Wang X."/>
            <person name="Wu X."/>
            <person name="Mitros T."/>
            <person name="Triplett J."/>
            <person name="Yang X."/>
            <person name="Ye C.Y."/>
            <person name="Mauro-Herrera M."/>
            <person name="Wang L."/>
            <person name="Li P."/>
            <person name="Sharma M."/>
            <person name="Sharma R."/>
            <person name="Ronald P.C."/>
            <person name="Panaud O."/>
            <person name="Kellogg E.A."/>
            <person name="Brutnell T.P."/>
            <person name="Doust A.N."/>
            <person name="Tuskan G.A."/>
            <person name="Rokhsar D."/>
            <person name="Devos K.M."/>
        </authorList>
    </citation>
    <scope>NUCLEOTIDE SEQUENCE [LARGE SCALE GENOMIC DNA]</scope>
    <source>
        <strain evidence="3">Yugu1</strain>
    </source>
</reference>
<evidence type="ECO:0000256" key="1">
    <source>
        <dbReference type="SAM" id="MobiDB-lite"/>
    </source>
</evidence>
<dbReference type="InterPro" id="IPR039316">
    <property type="entry name" value="CLE25/26"/>
</dbReference>